<dbReference type="GO" id="GO:0005524">
    <property type="term" value="F:ATP binding"/>
    <property type="evidence" value="ECO:0007669"/>
    <property type="project" value="UniProtKB-UniRule"/>
</dbReference>
<dbReference type="AlphaFoldDB" id="A0AAD5WW13"/>
<dbReference type="Pfam" id="PF08825">
    <property type="entry name" value="E2_bind"/>
    <property type="match status" value="1"/>
</dbReference>
<dbReference type="CDD" id="cd01488">
    <property type="entry name" value="Uba3_RUB"/>
    <property type="match status" value="1"/>
</dbReference>
<dbReference type="GO" id="GO:0005634">
    <property type="term" value="C:nucleus"/>
    <property type="evidence" value="ECO:0007669"/>
    <property type="project" value="TreeGrafter"/>
</dbReference>
<dbReference type="GO" id="GO:0019781">
    <property type="term" value="F:NEDD8 activating enzyme activity"/>
    <property type="evidence" value="ECO:0007669"/>
    <property type="project" value="UniProtKB-UniRule"/>
</dbReference>
<dbReference type="EC" id="6.2.1.64" evidence="8 10"/>
<evidence type="ECO:0000256" key="1">
    <source>
        <dbReference type="ARBA" id="ARBA00005032"/>
    </source>
</evidence>
<dbReference type="Proteomes" id="UP001201980">
    <property type="component" value="Unassembled WGS sequence"/>
</dbReference>
<dbReference type="InterPro" id="IPR000594">
    <property type="entry name" value="ThiF_NAD_FAD-bd"/>
</dbReference>
<comment type="catalytic activity">
    <reaction evidence="9 10">
        <text>ATP + [NEDD8 protein] + [E1 NEDD8-activating enzyme]-L-cysteine = AMP + diphosphate + [E1 NEDD8-activating enzyme]-S-[NEDD8 protein]-yl-L-cysteine.</text>
        <dbReference type="EC" id="6.2.1.64"/>
    </reaction>
</comment>
<comment type="similarity">
    <text evidence="2 10">Belongs to the ubiquitin-activating E1 family. UBA3 subfamily.</text>
</comment>
<dbReference type="InterPro" id="IPR035985">
    <property type="entry name" value="Ubiquitin-activating_enz"/>
</dbReference>
<dbReference type="SMART" id="SM01181">
    <property type="entry name" value="E2_bind"/>
    <property type="match status" value="1"/>
</dbReference>
<evidence type="ECO:0000256" key="3">
    <source>
        <dbReference type="ARBA" id="ARBA00015203"/>
    </source>
</evidence>
<dbReference type="Pfam" id="PF00899">
    <property type="entry name" value="ThiF"/>
    <property type="match status" value="1"/>
</dbReference>
<evidence type="ECO:0000256" key="6">
    <source>
        <dbReference type="ARBA" id="ARBA00022786"/>
    </source>
</evidence>
<keyword evidence="4 10" id="KW-0436">Ligase</keyword>
<keyword evidence="5 10" id="KW-0547">Nucleotide-binding</keyword>
<evidence type="ECO:0000256" key="7">
    <source>
        <dbReference type="ARBA" id="ARBA00022840"/>
    </source>
</evidence>
<dbReference type="InterPro" id="IPR045886">
    <property type="entry name" value="ThiF/MoeB/HesA"/>
</dbReference>
<dbReference type="Gene3D" id="3.40.50.720">
    <property type="entry name" value="NAD(P)-binding Rossmann-like Domain"/>
    <property type="match status" value="1"/>
</dbReference>
<accession>A0AAD5WW13</accession>
<gene>
    <name evidence="12" type="ORF">MKZ38_007148</name>
</gene>
<evidence type="ECO:0000256" key="4">
    <source>
        <dbReference type="ARBA" id="ARBA00022598"/>
    </source>
</evidence>
<dbReference type="GO" id="GO:0045116">
    <property type="term" value="P:protein neddylation"/>
    <property type="evidence" value="ECO:0007669"/>
    <property type="project" value="UniProtKB-UniRule"/>
</dbReference>
<sequence>MTSHSQYRPTSQARTTGFPKYLDNVRTKKGPFTDPAVELGPPAIEQMEKMKILVIGAGGLGCELLKNLALSGFKDIHVIDMDTIDISNLNRQFLFRKSDVGKSKAEVAARFVEKRVRGVKITPHNSRIQDFPDDFYRSFQIVVSGLDSIEARRWINAKLIDLLDEDNPQSLIPLIDGGTEGFKGQSRVILPTITSCIECQLDMHAPRAAVPLCTLASIPRQPEHCIEWAHIIAWEREKPYPNLDKDDPNHITWLYQRALERGQEFGIGGITYQLTQGVVKNIIPAIASTNAIIAASCCNEALKIATNTASFLGAGEANYMMYSGNDSIYTYTFLHEQKPDCPVCGQQTKELTDVDANWTLREFLEWLGVHPAAQLKNASVRAEGKTLYMRAPKMLEEQTRGNLDLMLGHGLAVLSNGSAGGGDGKKVDADGDHDGAAAVRIAGLGLESGTEIAVTDEAFPGQQFQFILRFK</sequence>
<evidence type="ECO:0000256" key="8">
    <source>
        <dbReference type="ARBA" id="ARBA00023624"/>
    </source>
</evidence>
<evidence type="ECO:0000313" key="12">
    <source>
        <dbReference type="EMBL" id="KAJ2904792.1"/>
    </source>
</evidence>
<dbReference type="PANTHER" id="PTHR10953:SF6">
    <property type="entry name" value="NEDD8-ACTIVATING ENZYME E1 CATALYTIC SUBUNIT"/>
    <property type="match status" value="1"/>
</dbReference>
<dbReference type="Gene3D" id="1.10.10.520">
    <property type="entry name" value="Ubiquitin activating enzymes (Uba3). Chain: B, domain 2"/>
    <property type="match status" value="1"/>
</dbReference>
<evidence type="ECO:0000256" key="5">
    <source>
        <dbReference type="ARBA" id="ARBA00022741"/>
    </source>
</evidence>
<name>A0AAD5WW13_9PEZI</name>
<evidence type="ECO:0000256" key="2">
    <source>
        <dbReference type="ARBA" id="ARBA00006310"/>
    </source>
</evidence>
<evidence type="ECO:0000259" key="11">
    <source>
        <dbReference type="SMART" id="SM01181"/>
    </source>
</evidence>
<keyword evidence="13" id="KW-1185">Reference proteome</keyword>
<dbReference type="EMBL" id="JAKWBI020000044">
    <property type="protein sequence ID" value="KAJ2904792.1"/>
    <property type="molecule type" value="Genomic_DNA"/>
</dbReference>
<dbReference type="InterPro" id="IPR037078">
    <property type="entry name" value="NEDD8-ac_enz1_catalyticsu_C"/>
</dbReference>
<evidence type="ECO:0000256" key="9">
    <source>
        <dbReference type="ARBA" id="ARBA00024626"/>
    </source>
</evidence>
<evidence type="ECO:0000313" key="13">
    <source>
        <dbReference type="Proteomes" id="UP001201980"/>
    </source>
</evidence>
<reference evidence="12" key="1">
    <citation type="submission" date="2022-07" db="EMBL/GenBank/DDBJ databases">
        <title>Draft genome sequence of Zalerion maritima ATCC 34329, a (micro)plastics degrading marine fungus.</title>
        <authorList>
            <person name="Paco A."/>
            <person name="Goncalves M.F.M."/>
            <person name="Rocha-Santos T.A.P."/>
            <person name="Alves A."/>
        </authorList>
    </citation>
    <scope>NUCLEOTIDE SEQUENCE</scope>
    <source>
        <strain evidence="12">ATCC 34329</strain>
    </source>
</reference>
<comment type="caution">
    <text evidence="12">The sequence shown here is derived from an EMBL/GenBank/DDBJ whole genome shotgun (WGS) entry which is preliminary data.</text>
</comment>
<comment type="pathway">
    <text evidence="1 10">Protein modification; protein neddylation.</text>
</comment>
<dbReference type="SUPFAM" id="SSF69572">
    <property type="entry name" value="Activating enzymes of the ubiquitin-like proteins"/>
    <property type="match status" value="1"/>
</dbReference>
<dbReference type="FunFam" id="1.10.10.520:FF:000001">
    <property type="entry name" value="NEDD8-activating enzyme E1 catalytic subunit"/>
    <property type="match status" value="1"/>
</dbReference>
<feature type="domain" description="E2 binding" evidence="11">
    <location>
        <begin position="352"/>
        <end position="471"/>
    </location>
</feature>
<dbReference type="InterPro" id="IPR014929">
    <property type="entry name" value="E2-binding"/>
</dbReference>
<dbReference type="PANTHER" id="PTHR10953">
    <property type="entry name" value="UBIQUITIN-ACTIVATING ENZYME E1"/>
    <property type="match status" value="1"/>
</dbReference>
<keyword evidence="6 10" id="KW-0833">Ubl conjugation pathway</keyword>
<proteinExistence type="inferred from homology"/>
<dbReference type="InterPro" id="IPR030468">
    <property type="entry name" value="Uba3_N"/>
</dbReference>
<comment type="function">
    <text evidence="10">Catalytic subunit of the dimeric E1 enzyme, which activates NEDD8.</text>
</comment>
<dbReference type="InterPro" id="IPR023318">
    <property type="entry name" value="Ub_act_enz_dom_a_sf"/>
</dbReference>
<dbReference type="Gene3D" id="3.10.20.260">
    <property type="entry name" value="NEDD8-activating enzyme E1, catalytic subunit"/>
    <property type="match status" value="1"/>
</dbReference>
<dbReference type="GO" id="GO:0005737">
    <property type="term" value="C:cytoplasm"/>
    <property type="evidence" value="ECO:0007669"/>
    <property type="project" value="TreeGrafter"/>
</dbReference>
<organism evidence="12 13">
    <name type="scientific">Zalerion maritima</name>
    <dbReference type="NCBI Taxonomy" id="339359"/>
    <lineage>
        <taxon>Eukaryota</taxon>
        <taxon>Fungi</taxon>
        <taxon>Dikarya</taxon>
        <taxon>Ascomycota</taxon>
        <taxon>Pezizomycotina</taxon>
        <taxon>Sordariomycetes</taxon>
        <taxon>Lulworthiomycetidae</taxon>
        <taxon>Lulworthiales</taxon>
        <taxon>Lulworthiaceae</taxon>
        <taxon>Zalerion</taxon>
    </lineage>
</organism>
<protein>
    <recommendedName>
        <fullName evidence="3 10">NEDD8-activating enzyme E1 catalytic subunit</fullName>
        <ecNumber evidence="8 10">6.2.1.64</ecNumber>
    </recommendedName>
</protein>
<keyword evidence="7 10" id="KW-0067">ATP-binding</keyword>
<evidence type="ECO:0000256" key="10">
    <source>
        <dbReference type="RuleBase" id="RU368009"/>
    </source>
</evidence>